<reference evidence="8" key="1">
    <citation type="journal article" date="2019" name="Int. J. Syst. Evol. Microbiol.">
        <title>The Global Catalogue of Microorganisms (GCM) 10K type strain sequencing project: providing services to taxonomists for standard genome sequencing and annotation.</title>
        <authorList>
            <consortium name="The Broad Institute Genomics Platform"/>
            <consortium name="The Broad Institute Genome Sequencing Center for Infectious Disease"/>
            <person name="Wu L."/>
            <person name="Ma J."/>
        </authorList>
    </citation>
    <scope>NUCLEOTIDE SEQUENCE [LARGE SCALE GENOMIC DNA]</scope>
    <source>
        <strain evidence="8">CGMCC 1.15122</strain>
    </source>
</reference>
<comment type="subcellular location">
    <subcellularLocation>
        <location evidence="1">Cell envelope</location>
    </subcellularLocation>
</comment>
<feature type="domain" description="Multidrug resistance protein MdtA-like C-terminal permuted SH3" evidence="6">
    <location>
        <begin position="322"/>
        <end position="383"/>
    </location>
</feature>
<protein>
    <submittedName>
        <fullName evidence="7">MexH family multidrug efflux RND transporter periplasmic adaptor subunit</fullName>
    </submittedName>
</protein>
<gene>
    <name evidence="7" type="ORF">GCM10011382_18100</name>
</gene>
<dbReference type="Pfam" id="PF25917">
    <property type="entry name" value="BSH_RND"/>
    <property type="match status" value="1"/>
</dbReference>
<dbReference type="EMBL" id="BMHM01000003">
    <property type="protein sequence ID" value="GGC88300.1"/>
    <property type="molecule type" value="Genomic_DNA"/>
</dbReference>
<evidence type="ECO:0000256" key="3">
    <source>
        <dbReference type="ARBA" id="ARBA00022448"/>
    </source>
</evidence>
<comment type="similarity">
    <text evidence="2">Belongs to the membrane fusion protein (MFP) (TC 8.A.1) family.</text>
</comment>
<dbReference type="Gene3D" id="2.40.30.170">
    <property type="match status" value="1"/>
</dbReference>
<dbReference type="Pfam" id="PF25967">
    <property type="entry name" value="RND-MFP_C"/>
    <property type="match status" value="1"/>
</dbReference>
<dbReference type="PANTHER" id="PTHR30469:SF15">
    <property type="entry name" value="HLYD FAMILY OF SECRETION PROTEINS"/>
    <property type="match status" value="1"/>
</dbReference>
<sequence>MVAIHGFNLFKRIRLGSMSSARTPYLLTLSPTFTNARKQPVMTVPPLARSLAFLLILACSLFASTALAQSAPRVELASVNREPIYQELNIVGTVNSLEDALLSSSVAGLVAAINVNPGDRVDTGDTLVALDDDLARFELAGAQAAEEEARAALSEAQRLLREAESVGAGRNIAATEVSARRSAVSVANAALSRLNAEQSRLNALLERHTVTAPFSGVVSERSVNLGEWVTPGGSVARLVNLNALRADLQVPEAFYTALEENATLTLTAGEQSAEARIATLVPVSASSARTFLLRAEVPEALPLYPGNAVDAVVKAATGRDGITVSRDALSRYPDGRVTVWVATPDDSGTYQVREQRVEVGINFAERVEITSGLSGSEQVVVRGNESLVEGVNVEAVSEGGE</sequence>
<evidence type="ECO:0000259" key="6">
    <source>
        <dbReference type="Pfam" id="PF25967"/>
    </source>
</evidence>
<evidence type="ECO:0000256" key="4">
    <source>
        <dbReference type="SAM" id="Coils"/>
    </source>
</evidence>
<dbReference type="Gene3D" id="2.40.420.20">
    <property type="match status" value="1"/>
</dbReference>
<dbReference type="Gene3D" id="2.40.50.100">
    <property type="match status" value="1"/>
</dbReference>
<dbReference type="InterPro" id="IPR006143">
    <property type="entry name" value="RND_pump_MFP"/>
</dbReference>
<dbReference type="SUPFAM" id="SSF111369">
    <property type="entry name" value="HlyD-like secretion proteins"/>
    <property type="match status" value="1"/>
</dbReference>
<keyword evidence="4" id="KW-0175">Coiled coil</keyword>
<evidence type="ECO:0000259" key="5">
    <source>
        <dbReference type="Pfam" id="PF25917"/>
    </source>
</evidence>
<evidence type="ECO:0000313" key="8">
    <source>
        <dbReference type="Proteomes" id="UP000597301"/>
    </source>
</evidence>
<keyword evidence="3" id="KW-0813">Transport</keyword>
<evidence type="ECO:0000313" key="7">
    <source>
        <dbReference type="EMBL" id="GGC88300.1"/>
    </source>
</evidence>
<feature type="domain" description="Multidrug resistance protein MdtA-like barrel-sandwich hybrid" evidence="5">
    <location>
        <begin position="102"/>
        <end position="236"/>
    </location>
</feature>
<keyword evidence="8" id="KW-1185">Reference proteome</keyword>
<evidence type="ECO:0000256" key="2">
    <source>
        <dbReference type="ARBA" id="ARBA00009477"/>
    </source>
</evidence>
<dbReference type="Gene3D" id="1.10.287.470">
    <property type="entry name" value="Helix hairpin bin"/>
    <property type="match status" value="1"/>
</dbReference>
<dbReference type="Proteomes" id="UP000597301">
    <property type="component" value="Unassembled WGS sequence"/>
</dbReference>
<accession>A0ABQ1NZL1</accession>
<dbReference type="PANTHER" id="PTHR30469">
    <property type="entry name" value="MULTIDRUG RESISTANCE PROTEIN MDTA"/>
    <property type="match status" value="1"/>
</dbReference>
<evidence type="ECO:0000256" key="1">
    <source>
        <dbReference type="ARBA" id="ARBA00004196"/>
    </source>
</evidence>
<name>A0ABQ1NZL1_9GAMM</name>
<feature type="coiled-coil region" evidence="4">
    <location>
        <begin position="139"/>
        <end position="207"/>
    </location>
</feature>
<comment type="caution">
    <text evidence="7">The sequence shown here is derived from an EMBL/GenBank/DDBJ whole genome shotgun (WGS) entry which is preliminary data.</text>
</comment>
<dbReference type="NCBIfam" id="TIGR01730">
    <property type="entry name" value="RND_mfp"/>
    <property type="match status" value="1"/>
</dbReference>
<organism evidence="7 8">
    <name type="scientific">Vreelandella lutescens</name>
    <dbReference type="NCBI Taxonomy" id="1602943"/>
    <lineage>
        <taxon>Bacteria</taxon>
        <taxon>Pseudomonadati</taxon>
        <taxon>Pseudomonadota</taxon>
        <taxon>Gammaproteobacteria</taxon>
        <taxon>Oceanospirillales</taxon>
        <taxon>Halomonadaceae</taxon>
        <taxon>Vreelandella</taxon>
    </lineage>
</organism>
<dbReference type="InterPro" id="IPR058625">
    <property type="entry name" value="MdtA-like_BSH"/>
</dbReference>
<proteinExistence type="inferred from homology"/>
<dbReference type="InterPro" id="IPR058627">
    <property type="entry name" value="MdtA-like_C"/>
</dbReference>